<dbReference type="InterPro" id="IPR021280">
    <property type="entry name" value="TMEM260-like"/>
</dbReference>
<feature type="region of interest" description="Disordered" evidence="1">
    <location>
        <begin position="1"/>
        <end position="23"/>
    </location>
</feature>
<dbReference type="CTD" id="54916"/>
<feature type="transmembrane region" description="Helical" evidence="2">
    <location>
        <begin position="180"/>
        <end position="206"/>
    </location>
</feature>
<name>A0A6J2B323_ZALCA</name>
<keyword evidence="3" id="KW-1185">Reference proteome</keyword>
<organism evidence="3 4">
    <name type="scientific">Zalophus californianus</name>
    <name type="common">California sealion</name>
    <dbReference type="NCBI Taxonomy" id="9704"/>
    <lineage>
        <taxon>Eukaryota</taxon>
        <taxon>Metazoa</taxon>
        <taxon>Chordata</taxon>
        <taxon>Craniata</taxon>
        <taxon>Vertebrata</taxon>
        <taxon>Euteleostomi</taxon>
        <taxon>Mammalia</taxon>
        <taxon>Eutheria</taxon>
        <taxon>Laurasiatheria</taxon>
        <taxon>Carnivora</taxon>
        <taxon>Caniformia</taxon>
        <taxon>Pinnipedia</taxon>
        <taxon>Otariidae</taxon>
        <taxon>Zalophus</taxon>
    </lineage>
</organism>
<feature type="transmembrane region" description="Helical" evidence="2">
    <location>
        <begin position="24"/>
        <end position="44"/>
    </location>
</feature>
<dbReference type="AlphaFoldDB" id="A0A6J2B323"/>
<dbReference type="Pfam" id="PF11028">
    <property type="entry name" value="TMEM260-like"/>
    <property type="match status" value="1"/>
</dbReference>
<gene>
    <name evidence="4" type="primary">TMEM260</name>
</gene>
<proteinExistence type="predicted"/>
<keyword evidence="2" id="KW-1133">Transmembrane helix</keyword>
<dbReference type="PANTHER" id="PTHR16214">
    <property type="entry name" value="TRANSMEMBRANE PROTEIN 260"/>
    <property type="match status" value="1"/>
</dbReference>
<evidence type="ECO:0000256" key="1">
    <source>
        <dbReference type="SAM" id="MobiDB-lite"/>
    </source>
</evidence>
<evidence type="ECO:0000313" key="3">
    <source>
        <dbReference type="Proteomes" id="UP000515165"/>
    </source>
</evidence>
<sequence>MGLHGDGGGPAGGRAARVGPRRSGGLRGGVAVFAGVAAVFTLTLPPSVPGGDSGELITAAHELGVAHPPGYPLFTLVAKLAIILFPFGSVAYRVNLLCGLFGAVAASLLFFTVFRLSGSHAGGILAAGVFSFSRLTWQWSIAAEVFSLNNLFVGLLMALTVHFEEAATAKERSKIAKIGAFCCGLSLCNQHTIVLYVLCIIPWILFRLLKEKELSLGSLLKLSLYFSAGLLPYVYLPISSYLNQARWTWGDQTTFLGFLTHLLREEYGTFSLAKSETGSSMSKILLSQVTSMRTQLSLNIQALAVWANICLARNICDQRTNYVIDKFAKNLLASMPRDAIILLRGDLPGNSLRYMHYCEGLRPDISLVDQEMMTYEWYLPKMAKHLPGVSFPGDRWNPVEGILPSGMVTFNLYHFLEINKQKKTFVCIGIHEGDPTWKKNYSLWPWGSCDKLVPSEIVFNPEEWIKLTRNIYNWTEEYGRFDPSSWESVADEEMWQARMKTPFFIFNLAETANIPSNVKAQLYTHAYNLYKEIVSLQKEHPVNWHKNYAIACERMLRLRERGADPEVLLSETIRHFRLYTQKARNDPQLPDIFVALKHLRKELQSLRNRKNV</sequence>
<dbReference type="GeneID" id="113909400"/>
<dbReference type="InterPro" id="IPR052724">
    <property type="entry name" value="GT117_domain-containing"/>
</dbReference>
<feature type="transmembrane region" description="Helical" evidence="2">
    <location>
        <begin position="70"/>
        <end position="87"/>
    </location>
</feature>
<protein>
    <submittedName>
        <fullName evidence="4">Transmembrane protein 260 isoform X5</fullName>
    </submittedName>
</protein>
<evidence type="ECO:0000256" key="2">
    <source>
        <dbReference type="SAM" id="Phobius"/>
    </source>
</evidence>
<feature type="compositionally biased region" description="Low complexity" evidence="1">
    <location>
        <begin position="13"/>
        <end position="23"/>
    </location>
</feature>
<keyword evidence="2" id="KW-0472">Membrane</keyword>
<dbReference type="RefSeq" id="XP_027426249.1">
    <property type="nucleotide sequence ID" value="XM_027570448.2"/>
</dbReference>
<feature type="transmembrane region" description="Helical" evidence="2">
    <location>
        <begin position="137"/>
        <end position="159"/>
    </location>
</feature>
<feature type="compositionally biased region" description="Gly residues" evidence="1">
    <location>
        <begin position="1"/>
        <end position="12"/>
    </location>
</feature>
<evidence type="ECO:0000313" key="4">
    <source>
        <dbReference type="RefSeq" id="XP_027426249.1"/>
    </source>
</evidence>
<dbReference type="Proteomes" id="UP000515165">
    <property type="component" value="Chromosome 6"/>
</dbReference>
<feature type="transmembrane region" description="Helical" evidence="2">
    <location>
        <begin position="94"/>
        <end position="117"/>
    </location>
</feature>
<keyword evidence="2 4" id="KW-0812">Transmembrane</keyword>
<reference evidence="4" key="1">
    <citation type="submission" date="2025-08" db="UniProtKB">
        <authorList>
            <consortium name="RefSeq"/>
        </authorList>
    </citation>
    <scope>IDENTIFICATION</scope>
    <source>
        <tissue evidence="4">Blood</tissue>
    </source>
</reference>
<accession>A0A6J2B323</accession>
<dbReference type="PANTHER" id="PTHR16214:SF3">
    <property type="entry name" value="TRANSMEMBRANE PROTEIN 260"/>
    <property type="match status" value="1"/>
</dbReference>